<evidence type="ECO:0000313" key="15">
    <source>
        <dbReference type="Proteomes" id="UP000474175"/>
    </source>
</evidence>
<feature type="transmembrane region" description="Helical" evidence="11">
    <location>
        <begin position="336"/>
        <end position="356"/>
    </location>
</feature>
<evidence type="ECO:0000256" key="4">
    <source>
        <dbReference type="ARBA" id="ARBA00022538"/>
    </source>
</evidence>
<comment type="catalytic activity">
    <reaction evidence="11">
        <text>K(+)(in) + H(+)(in) = K(+)(out) + H(+)(out)</text>
        <dbReference type="Rhea" id="RHEA:28490"/>
        <dbReference type="ChEBI" id="CHEBI:15378"/>
        <dbReference type="ChEBI" id="CHEBI:29103"/>
    </reaction>
</comment>
<dbReference type="AlphaFoldDB" id="A0A6L9LB10"/>
<feature type="transmembrane region" description="Helical" evidence="11">
    <location>
        <begin position="421"/>
        <end position="438"/>
    </location>
</feature>
<sequence length="653" mass="73776">MNLSTSTSTHSHLNKVSIQGLLISIGIVFGDIGTSPLYTYKAIFGDRILTENLVLGAFSAVFWTLTFQTTLKYVIITLNADNNGEGGIFSLYTLIRRYTGKWMLYPAIIGGSFLLADGIITPPISVSSAIEGLLIYYPKLDTVPIVLVIIVLLFITQQFGTQWLGRLFGPIMLVWFSFIGIMGLLSLVQHPGVLRALNPWHVVTLLRDYPGGFWLLGGVFLCTTGAEALYSDMGHCGRGNIRVSWVFVKTMLLLSYAGQSAWLMQHLGKQLGPTSSFYEIVPPSLLVFAIGIATLATIIASQALISGSFTLIGEAIRLHFWPRQRVIYPTDFRGQLYIPQINWLLMAGCIGVVLHFRESKNMEAAFGLAVTLTMLMSTVLMNAYLRIKRVNSLLRLAIMTLFLSIETSFLIANLVKFEEGGWISILLGMILITVMTLWHKGKQLKRSFVKFEPLPPFIETLKELSNDPTVPKYATHLVYLTGSETSAKIEAETIESILYRSPKRADVYWLLHVHVEDEPFTMRYKVETLATQDVYFITFYLGFRIEPRLNLFFRLVVEDMVKRNEVEITSRYQSLNQKNIMGDFKFVVFQNFISAENELPLMQQIIMKSYFLIRKTALHEDAAYGLDANNVTLEYVPLLFSHPKNIRLIRENG</sequence>
<feature type="transmembrane region" description="Helical" evidence="11">
    <location>
        <begin position="136"/>
        <end position="155"/>
    </location>
</feature>
<dbReference type="HAMAP" id="MF_01522">
    <property type="entry name" value="Kup"/>
    <property type="match status" value="1"/>
</dbReference>
<dbReference type="Pfam" id="PF02705">
    <property type="entry name" value="K_trans"/>
    <property type="match status" value="1"/>
</dbReference>
<organism evidence="14 15">
    <name type="scientific">Spirosoma terrae</name>
    <dbReference type="NCBI Taxonomy" id="1968276"/>
    <lineage>
        <taxon>Bacteria</taxon>
        <taxon>Pseudomonadati</taxon>
        <taxon>Bacteroidota</taxon>
        <taxon>Cytophagia</taxon>
        <taxon>Cytophagales</taxon>
        <taxon>Cytophagaceae</taxon>
        <taxon>Spirosoma</taxon>
    </lineage>
</organism>
<accession>A0A6L9LB10</accession>
<keyword evidence="6 11" id="KW-0769">Symport</keyword>
<feature type="transmembrane region" description="Helical" evidence="11">
    <location>
        <begin position="362"/>
        <end position="384"/>
    </location>
</feature>
<evidence type="ECO:0000256" key="8">
    <source>
        <dbReference type="ARBA" id="ARBA00022989"/>
    </source>
</evidence>
<dbReference type="EMBL" id="JAAFZH010000012">
    <property type="protein sequence ID" value="NDU97706.1"/>
    <property type="molecule type" value="Genomic_DNA"/>
</dbReference>
<reference evidence="14 15" key="1">
    <citation type="submission" date="2020-02" db="EMBL/GenBank/DDBJ databases">
        <title>Draft genome sequence of two Spirosoma agri KCTC 52727 and Spirosoma terrae KCTC 52035.</title>
        <authorList>
            <person name="Rojas J."/>
            <person name="Ambika Manirajan B."/>
            <person name="Suarez C."/>
            <person name="Ratering S."/>
            <person name="Schnell S."/>
        </authorList>
    </citation>
    <scope>NUCLEOTIDE SEQUENCE [LARGE SCALE GENOMIC DNA]</scope>
    <source>
        <strain evidence="14 15">KCTC 52035</strain>
    </source>
</reference>
<evidence type="ECO:0000256" key="11">
    <source>
        <dbReference type="HAMAP-Rule" id="MF_01522"/>
    </source>
</evidence>
<dbReference type="PANTHER" id="PTHR30540:SF83">
    <property type="entry name" value="K+ POTASSIUM TRANSPORTER"/>
    <property type="match status" value="1"/>
</dbReference>
<keyword evidence="3 11" id="KW-1003">Cell membrane</keyword>
<dbReference type="Proteomes" id="UP000474175">
    <property type="component" value="Unassembled WGS sequence"/>
</dbReference>
<evidence type="ECO:0000256" key="3">
    <source>
        <dbReference type="ARBA" id="ARBA00022475"/>
    </source>
</evidence>
<feature type="transmembrane region" description="Helical" evidence="11">
    <location>
        <begin position="243"/>
        <end position="265"/>
    </location>
</feature>
<keyword evidence="7 11" id="KW-0630">Potassium</keyword>
<protein>
    <recommendedName>
        <fullName evidence="11">Probable potassium transport system protein Kup</fullName>
    </recommendedName>
</protein>
<evidence type="ECO:0000259" key="12">
    <source>
        <dbReference type="Pfam" id="PF02705"/>
    </source>
</evidence>
<comment type="subcellular location">
    <subcellularLocation>
        <location evidence="11">Cell membrane</location>
        <topology evidence="11">Multi-pass membrane protein</topology>
    </subcellularLocation>
    <subcellularLocation>
        <location evidence="1">Membrane</location>
        <topology evidence="1">Multi-pass membrane protein</topology>
    </subcellularLocation>
</comment>
<name>A0A6L9LB10_9BACT</name>
<keyword evidence="8 11" id="KW-1133">Transmembrane helix</keyword>
<comment type="function">
    <text evidence="11">Transport of potassium into the cell. Likely operates as a K(+):H(+) symporter.</text>
</comment>
<feature type="transmembrane region" description="Helical" evidence="11">
    <location>
        <begin position="102"/>
        <end position="124"/>
    </location>
</feature>
<keyword evidence="9 11" id="KW-0406">Ion transport</keyword>
<dbReference type="InterPro" id="IPR053951">
    <property type="entry name" value="K_trans_N"/>
</dbReference>
<keyword evidence="10 11" id="KW-0472">Membrane</keyword>
<keyword evidence="2 11" id="KW-0813">Transport</keyword>
<dbReference type="PANTHER" id="PTHR30540">
    <property type="entry name" value="OSMOTIC STRESS POTASSIUM TRANSPORTER"/>
    <property type="match status" value="1"/>
</dbReference>
<dbReference type="GO" id="GO:0015293">
    <property type="term" value="F:symporter activity"/>
    <property type="evidence" value="ECO:0007669"/>
    <property type="project" value="UniProtKB-UniRule"/>
</dbReference>
<feature type="domain" description="K+ potassium transporter integral membrane" evidence="12">
    <location>
        <begin position="22"/>
        <end position="448"/>
    </location>
</feature>
<evidence type="ECO:0000256" key="2">
    <source>
        <dbReference type="ARBA" id="ARBA00022448"/>
    </source>
</evidence>
<feature type="transmembrane region" description="Helical" evidence="11">
    <location>
        <begin position="285"/>
        <end position="316"/>
    </location>
</feature>
<feature type="transmembrane region" description="Helical" evidence="11">
    <location>
        <begin position="167"/>
        <end position="189"/>
    </location>
</feature>
<evidence type="ECO:0000259" key="13">
    <source>
        <dbReference type="Pfam" id="PF22776"/>
    </source>
</evidence>
<keyword evidence="4 11" id="KW-0633">Potassium transport</keyword>
<dbReference type="InterPro" id="IPR053952">
    <property type="entry name" value="K_trans_C"/>
</dbReference>
<dbReference type="RefSeq" id="WP_163953411.1">
    <property type="nucleotide sequence ID" value="NZ_JAAFZH010000012.1"/>
</dbReference>
<evidence type="ECO:0000256" key="5">
    <source>
        <dbReference type="ARBA" id="ARBA00022692"/>
    </source>
</evidence>
<dbReference type="GO" id="GO:0005886">
    <property type="term" value="C:plasma membrane"/>
    <property type="evidence" value="ECO:0007669"/>
    <property type="project" value="UniProtKB-SubCell"/>
</dbReference>
<comment type="similarity">
    <text evidence="11">Belongs to the HAK/KUP transporter (TC 2.A.72) family.</text>
</comment>
<keyword evidence="5 11" id="KW-0812">Transmembrane</keyword>
<keyword evidence="15" id="KW-1185">Reference proteome</keyword>
<dbReference type="GO" id="GO:0015079">
    <property type="term" value="F:potassium ion transmembrane transporter activity"/>
    <property type="evidence" value="ECO:0007669"/>
    <property type="project" value="UniProtKB-UniRule"/>
</dbReference>
<feature type="transmembrane region" description="Helical" evidence="11">
    <location>
        <begin position="209"/>
        <end position="231"/>
    </location>
</feature>
<feature type="domain" description="K+ potassium transporter C-terminal" evidence="13">
    <location>
        <begin position="475"/>
        <end position="631"/>
    </location>
</feature>
<feature type="transmembrane region" description="Helical" evidence="11">
    <location>
        <begin position="396"/>
        <end position="415"/>
    </location>
</feature>
<evidence type="ECO:0000313" key="14">
    <source>
        <dbReference type="EMBL" id="NDU97706.1"/>
    </source>
</evidence>
<evidence type="ECO:0000256" key="10">
    <source>
        <dbReference type="ARBA" id="ARBA00023136"/>
    </source>
</evidence>
<evidence type="ECO:0000256" key="6">
    <source>
        <dbReference type="ARBA" id="ARBA00022847"/>
    </source>
</evidence>
<dbReference type="InterPro" id="IPR003855">
    <property type="entry name" value="K+_transporter"/>
</dbReference>
<evidence type="ECO:0000256" key="9">
    <source>
        <dbReference type="ARBA" id="ARBA00023065"/>
    </source>
</evidence>
<comment type="caution">
    <text evidence="14">The sequence shown here is derived from an EMBL/GenBank/DDBJ whole genome shotgun (WGS) entry which is preliminary data.</text>
</comment>
<feature type="transmembrane region" description="Helical" evidence="11">
    <location>
        <begin position="20"/>
        <end position="40"/>
    </location>
</feature>
<evidence type="ECO:0000256" key="1">
    <source>
        <dbReference type="ARBA" id="ARBA00004141"/>
    </source>
</evidence>
<dbReference type="Pfam" id="PF22776">
    <property type="entry name" value="K_trans_C"/>
    <property type="match status" value="1"/>
</dbReference>
<proteinExistence type="inferred from homology"/>
<evidence type="ECO:0000256" key="7">
    <source>
        <dbReference type="ARBA" id="ARBA00022958"/>
    </source>
</evidence>
<gene>
    <name evidence="11" type="primary">kup</name>
    <name evidence="14" type="ORF">GK108_22670</name>
</gene>
<dbReference type="InterPro" id="IPR023051">
    <property type="entry name" value="Kup"/>
</dbReference>